<feature type="domain" description="EamA" evidence="7">
    <location>
        <begin position="164"/>
        <end position="298"/>
    </location>
</feature>
<evidence type="ECO:0000256" key="3">
    <source>
        <dbReference type="ARBA" id="ARBA00022692"/>
    </source>
</evidence>
<keyword evidence="4 6" id="KW-1133">Transmembrane helix</keyword>
<name>A0ABV6RMC5_9GAMM</name>
<evidence type="ECO:0000313" key="9">
    <source>
        <dbReference type="Proteomes" id="UP001589896"/>
    </source>
</evidence>
<evidence type="ECO:0000256" key="6">
    <source>
        <dbReference type="SAM" id="Phobius"/>
    </source>
</evidence>
<protein>
    <submittedName>
        <fullName evidence="8">DMT family transporter</fullName>
    </submittedName>
</protein>
<comment type="similarity">
    <text evidence="2">Belongs to the EamA transporter family.</text>
</comment>
<evidence type="ECO:0000256" key="4">
    <source>
        <dbReference type="ARBA" id="ARBA00022989"/>
    </source>
</evidence>
<dbReference type="SUPFAM" id="SSF103481">
    <property type="entry name" value="Multidrug resistance efflux transporter EmrE"/>
    <property type="match status" value="2"/>
</dbReference>
<dbReference type="PANTHER" id="PTHR32322">
    <property type="entry name" value="INNER MEMBRANE TRANSPORTER"/>
    <property type="match status" value="1"/>
</dbReference>
<feature type="transmembrane region" description="Helical" evidence="6">
    <location>
        <begin position="160"/>
        <end position="179"/>
    </location>
</feature>
<evidence type="ECO:0000313" key="8">
    <source>
        <dbReference type="EMBL" id="MFC0678134.1"/>
    </source>
</evidence>
<reference evidence="8 9" key="1">
    <citation type="submission" date="2024-09" db="EMBL/GenBank/DDBJ databases">
        <authorList>
            <person name="Sun Q."/>
            <person name="Mori K."/>
        </authorList>
    </citation>
    <scope>NUCLEOTIDE SEQUENCE [LARGE SCALE GENOMIC DNA]</scope>
    <source>
        <strain evidence="8 9">KCTC 23076</strain>
    </source>
</reference>
<sequence>MPAAVWAIVAACVLWGTTGTAASIAPETVSPLAIGAATMGIGGLLLFAVNGPVALRALRDPAARRWLAAGSLGVFVYPLAFYSSMDAAGVAIGNVVSLGTGPLFAALWEWLFERRGLSRRWAISTGIALAGVLLLGLGGVERPGTSPGAGPDTSSGAGASDPLAGILLGLLAGAAYAWYTYASTRAIAAGHPGRAAMGGMFGTGAVLLLPVLLLTGAPILTSGTAIGVVTYLAVGPMFVAYLLFGYGLRAIRSSSATTLTLLEPVVATLLAVAVVGERPGPVAWAGLALILIGITVLVAARRRPAGALSQYHFDHG</sequence>
<feature type="domain" description="EamA" evidence="7">
    <location>
        <begin position="4"/>
        <end position="135"/>
    </location>
</feature>
<feature type="transmembrane region" description="Helical" evidence="6">
    <location>
        <begin position="282"/>
        <end position="300"/>
    </location>
</feature>
<dbReference type="InterPro" id="IPR000620">
    <property type="entry name" value="EamA_dom"/>
</dbReference>
<evidence type="ECO:0000256" key="2">
    <source>
        <dbReference type="ARBA" id="ARBA00007362"/>
    </source>
</evidence>
<keyword evidence="3 6" id="KW-0812">Transmembrane</keyword>
<organism evidence="8 9">
    <name type="scientific">Lysobacter korlensis</name>
    <dbReference type="NCBI Taxonomy" id="553636"/>
    <lineage>
        <taxon>Bacteria</taxon>
        <taxon>Pseudomonadati</taxon>
        <taxon>Pseudomonadota</taxon>
        <taxon>Gammaproteobacteria</taxon>
        <taxon>Lysobacterales</taxon>
        <taxon>Lysobacteraceae</taxon>
        <taxon>Lysobacter</taxon>
    </lineage>
</organism>
<dbReference type="InterPro" id="IPR037185">
    <property type="entry name" value="EmrE-like"/>
</dbReference>
<dbReference type="RefSeq" id="WP_386667717.1">
    <property type="nucleotide sequence ID" value="NZ_JBHLTG010000002.1"/>
</dbReference>
<comment type="caution">
    <text evidence="8">The sequence shown here is derived from an EMBL/GenBank/DDBJ whole genome shotgun (WGS) entry which is preliminary data.</text>
</comment>
<feature type="transmembrane region" description="Helical" evidence="6">
    <location>
        <begin position="256"/>
        <end position="276"/>
    </location>
</feature>
<feature type="transmembrane region" description="Helical" evidence="6">
    <location>
        <begin position="200"/>
        <end position="219"/>
    </location>
</feature>
<dbReference type="PANTHER" id="PTHR32322:SF2">
    <property type="entry name" value="EAMA DOMAIN-CONTAINING PROTEIN"/>
    <property type="match status" value="1"/>
</dbReference>
<accession>A0ABV6RMC5</accession>
<keyword evidence="5 6" id="KW-0472">Membrane</keyword>
<feature type="transmembrane region" description="Helical" evidence="6">
    <location>
        <begin position="32"/>
        <end position="54"/>
    </location>
</feature>
<dbReference type="Pfam" id="PF00892">
    <property type="entry name" value="EamA"/>
    <property type="match status" value="2"/>
</dbReference>
<dbReference type="EMBL" id="JBHLTG010000002">
    <property type="protein sequence ID" value="MFC0678134.1"/>
    <property type="molecule type" value="Genomic_DNA"/>
</dbReference>
<evidence type="ECO:0000256" key="5">
    <source>
        <dbReference type="ARBA" id="ARBA00023136"/>
    </source>
</evidence>
<proteinExistence type="inferred from homology"/>
<gene>
    <name evidence="8" type="ORF">ACFFGH_09810</name>
</gene>
<evidence type="ECO:0000256" key="1">
    <source>
        <dbReference type="ARBA" id="ARBA00004141"/>
    </source>
</evidence>
<feature type="transmembrane region" description="Helical" evidence="6">
    <location>
        <begin position="66"/>
        <end position="85"/>
    </location>
</feature>
<comment type="subcellular location">
    <subcellularLocation>
        <location evidence="1">Membrane</location>
        <topology evidence="1">Multi-pass membrane protein</topology>
    </subcellularLocation>
</comment>
<feature type="transmembrane region" description="Helical" evidence="6">
    <location>
        <begin position="225"/>
        <end position="244"/>
    </location>
</feature>
<keyword evidence="9" id="KW-1185">Reference proteome</keyword>
<dbReference type="Gene3D" id="1.10.3730.20">
    <property type="match status" value="1"/>
</dbReference>
<dbReference type="InterPro" id="IPR050638">
    <property type="entry name" value="AA-Vitamin_Transporters"/>
</dbReference>
<feature type="transmembrane region" description="Helical" evidence="6">
    <location>
        <begin position="121"/>
        <end position="140"/>
    </location>
</feature>
<dbReference type="Proteomes" id="UP001589896">
    <property type="component" value="Unassembled WGS sequence"/>
</dbReference>
<feature type="transmembrane region" description="Helical" evidence="6">
    <location>
        <begin position="91"/>
        <end position="112"/>
    </location>
</feature>
<evidence type="ECO:0000259" key="7">
    <source>
        <dbReference type="Pfam" id="PF00892"/>
    </source>
</evidence>